<protein>
    <recommendedName>
        <fullName evidence="3">Glycosyl hydrolase family 13 catalytic domain-containing protein</fullName>
    </recommendedName>
</protein>
<accession>A0A0G4F0B9</accession>
<reference evidence="4" key="1">
    <citation type="submission" date="2014-11" db="EMBL/GenBank/DDBJ databases">
        <authorList>
            <person name="Otto D Thomas"/>
            <person name="Naeem Raeece"/>
        </authorList>
    </citation>
    <scope>NUCLEOTIDE SEQUENCE</scope>
</reference>
<dbReference type="CDD" id="cd03801">
    <property type="entry name" value="GT4_PimA-like"/>
    <property type="match status" value="1"/>
</dbReference>
<gene>
    <name evidence="4" type="ORF">Cvel_2560</name>
</gene>
<feature type="region of interest" description="Disordered" evidence="2">
    <location>
        <begin position="277"/>
        <end position="297"/>
    </location>
</feature>
<dbReference type="PANTHER" id="PTHR43651:SF3">
    <property type="entry name" value="1,4-ALPHA-GLUCAN-BRANCHING ENZYME"/>
    <property type="match status" value="1"/>
</dbReference>
<evidence type="ECO:0000256" key="1">
    <source>
        <dbReference type="ARBA" id="ARBA00022676"/>
    </source>
</evidence>
<dbReference type="InterPro" id="IPR013780">
    <property type="entry name" value="Glyco_hydro_b"/>
</dbReference>
<feature type="compositionally biased region" description="Low complexity" evidence="2">
    <location>
        <begin position="96"/>
        <end position="111"/>
    </location>
</feature>
<dbReference type="InterPro" id="IPR013783">
    <property type="entry name" value="Ig-like_fold"/>
</dbReference>
<dbReference type="InterPro" id="IPR017853">
    <property type="entry name" value="GH"/>
</dbReference>
<dbReference type="VEuPathDB" id="CryptoDB:Cvel_2560"/>
<dbReference type="PhylomeDB" id="A0A0G4F0B9"/>
<dbReference type="InterPro" id="IPR006047">
    <property type="entry name" value="GH13_cat_dom"/>
</dbReference>
<dbReference type="Pfam" id="PF00534">
    <property type="entry name" value="Glycos_transf_1"/>
    <property type="match status" value="1"/>
</dbReference>
<evidence type="ECO:0000256" key="2">
    <source>
        <dbReference type="SAM" id="MobiDB-lite"/>
    </source>
</evidence>
<keyword evidence="1" id="KW-0328">Glycosyltransferase</keyword>
<dbReference type="Gene3D" id="3.20.20.80">
    <property type="entry name" value="Glycosidases"/>
    <property type="match status" value="2"/>
</dbReference>
<evidence type="ECO:0000259" key="3">
    <source>
        <dbReference type="SMART" id="SM00642"/>
    </source>
</evidence>
<dbReference type="GO" id="GO:0005737">
    <property type="term" value="C:cytoplasm"/>
    <property type="evidence" value="ECO:0007669"/>
    <property type="project" value="TreeGrafter"/>
</dbReference>
<dbReference type="Pfam" id="PF02922">
    <property type="entry name" value="CBM_48"/>
    <property type="match status" value="1"/>
</dbReference>
<dbReference type="GO" id="GO:0005975">
    <property type="term" value="P:carbohydrate metabolic process"/>
    <property type="evidence" value="ECO:0007669"/>
    <property type="project" value="InterPro"/>
</dbReference>
<organism evidence="4">
    <name type="scientific">Chromera velia CCMP2878</name>
    <dbReference type="NCBI Taxonomy" id="1169474"/>
    <lineage>
        <taxon>Eukaryota</taxon>
        <taxon>Sar</taxon>
        <taxon>Alveolata</taxon>
        <taxon>Colpodellida</taxon>
        <taxon>Chromeraceae</taxon>
        <taxon>Chromera</taxon>
    </lineage>
</organism>
<keyword evidence="1" id="KW-0808">Transferase</keyword>
<dbReference type="Gene3D" id="2.60.40.10">
    <property type="entry name" value="Immunoglobulins"/>
    <property type="match status" value="1"/>
</dbReference>
<proteinExistence type="predicted"/>
<dbReference type="Gene3D" id="3.40.50.2000">
    <property type="entry name" value="Glycogen Phosphorylase B"/>
    <property type="match status" value="2"/>
</dbReference>
<dbReference type="GO" id="GO:0003844">
    <property type="term" value="F:1,4-alpha-glucan branching enzyme activity"/>
    <property type="evidence" value="ECO:0007669"/>
    <property type="project" value="TreeGrafter"/>
</dbReference>
<dbReference type="PANTHER" id="PTHR43651">
    <property type="entry name" value="1,4-ALPHA-GLUCAN-BRANCHING ENZYME"/>
    <property type="match status" value="1"/>
</dbReference>
<dbReference type="InterPro" id="IPR014756">
    <property type="entry name" value="Ig_E-set"/>
</dbReference>
<name>A0A0G4F0B9_9ALVE</name>
<dbReference type="Pfam" id="PF13439">
    <property type="entry name" value="Glyco_transf_4"/>
    <property type="match status" value="1"/>
</dbReference>
<feature type="domain" description="Glycosyl hydrolase family 13 catalytic" evidence="3">
    <location>
        <begin position="536"/>
        <end position="937"/>
    </location>
</feature>
<dbReference type="Gene3D" id="2.60.40.1180">
    <property type="entry name" value="Golgi alpha-mannosidase II"/>
    <property type="match status" value="1"/>
</dbReference>
<dbReference type="SUPFAM" id="SSF53756">
    <property type="entry name" value="UDP-Glycosyltransferase/glycogen phosphorylase"/>
    <property type="match status" value="1"/>
</dbReference>
<sequence>MAEDQERYISKVPSSAFLSFVPKDAHEGFVDTVTLTVDRASELKFMAECRKLAAEPHLHAPVHFLNSMDTPKEWMVLESAGPSGGHANGTSLGAKANGTNGSANGHGHANGVTHGPGARIPGFLTRVAKMLEKPESVGRKTVIIPANVVPCAIEKSPVLFEEIKVVSGQAETFVEATKDLAVLLETGETSQTGNEKFVGQTRRGAVEGMRVGLQLLRDQADKNLFTLLLHAVKPKDVTAFRASPVWGQWLTKVSPLLDGSARSTLRYRTTFHSETCKGYSEAEPPTEAPVSPIPESVGAGSLRSALPDLDLHPRDRLTSVGGAGDLAGASGLDSKSVVLLDKKLGDYLDDIQRWYASYRATREAITQEYGGSLRQFSTGHTEFGLHVSDGAITFREWLPSALEVYLIGEFNAWDRTRHPLTLKAPKGAATRKDKDGGEGISSGIWELELPNSGSLPAITHGTKFKMTVKTEGGDVFDRVPAWTRLAWKSEDSNIFDGVCWNPPASERYTMRHPRPQKPEVLKLYEAHIGTCGADAKVSTYREFWETVLPRVRRLGYNAVLLLGIQEHSEYSTAGRDVTSFFAPSSRFGTPEELKELVDRAHGMGLSVLFESVVSHASLSTLDGLANLDGSDPGVGFFDKGAMNQSSFHHGKCFDYSNPQVLRFLLSNLRYYMDEFGADGFRFAHVTAMLYKHRGVGRHWDLVDPFNPASSYRQYFDFDVYTPGVTFVQLANDLVHSLSPDAITIAEDHSGHPLTCVPIAQGGFGFDFRQNIGYPGALLKMLRRGECGSGLDLRLMVDCLARRSVNDRPLVCMESFDQVVNRKRPLKVAMFAWESLYTHPVGGVAPHVTELAAALARLGHEPHVFVRSTGAEASHTVHYGVHYHQCTFNLSSDFVGEMSSMCNAFVYYMEQQEMAQGEHFQICHSHDWLAAKALVSAKAMGRMCVMTMHSTEFGRCGNNAWGGQSARIRDIEAEACHVSDRVICVSGVLAEEVIHQYGIHPDKIKVIYNGIHCENFDGVEVNPGEIKEKYGIGPMDPTFLFVGRMAVQKGPDLLVDAIPMILQARGDAKFLIVGDGHMKDDLAARMAHYSGSVKFLGAKKGWEVRSLFKACDAVVVPSRNEPFGIVVLESWAAHKPVVATTSGGPRDFVSHDGDGYLVDPTPGSIAWGCCKVMENFAHAQWMGQRGRVKAAFSFSWDTIAEDTRNVYWQQLNKLDCPVGVTHEGDYSVSQGILGLHQADHMGVFDSHVPVRHGMALINTLKIATLAVGGAVIRWADPISRPYTDDGKVLSEEAMMQSDVNARGGAAWMNAAGSEFGHPDGIDFPRAGNGFSYENARRKWELSGDKGLKYKHLELFDAVLVRMDALLKISQDPYASVGLLHGTDQLLAVERQGCLIVMNFSWNEYKDYRVFTTIPLEQQLKVALSTGETRFGATGDCSVTKHEAVTTAGEAPTSLHTHAVFVDLAPKSAMILAPNSAVSKLKGDPVLLMDADAFIDARAKFLQ</sequence>
<dbReference type="SUPFAM" id="SSF81296">
    <property type="entry name" value="E set domains"/>
    <property type="match status" value="1"/>
</dbReference>
<dbReference type="SMART" id="SM00642">
    <property type="entry name" value="Aamy"/>
    <property type="match status" value="1"/>
</dbReference>
<dbReference type="GO" id="GO:0004553">
    <property type="term" value="F:hydrolase activity, hydrolyzing O-glycosyl compounds"/>
    <property type="evidence" value="ECO:0007669"/>
    <property type="project" value="InterPro"/>
</dbReference>
<feature type="region of interest" description="Disordered" evidence="2">
    <location>
        <begin position="95"/>
        <end position="116"/>
    </location>
</feature>
<dbReference type="InterPro" id="IPR001296">
    <property type="entry name" value="Glyco_trans_1"/>
</dbReference>
<dbReference type="CDD" id="cd02854">
    <property type="entry name" value="E_set_GBE_euk_N"/>
    <property type="match status" value="1"/>
</dbReference>
<dbReference type="InterPro" id="IPR028098">
    <property type="entry name" value="Glyco_trans_4-like_N"/>
</dbReference>
<dbReference type="InterPro" id="IPR004193">
    <property type="entry name" value="Glyco_hydro_13_N"/>
</dbReference>
<dbReference type="SUPFAM" id="SSF51445">
    <property type="entry name" value="(Trans)glycosidases"/>
    <property type="match status" value="1"/>
</dbReference>
<dbReference type="EMBL" id="CDMZ01000022">
    <property type="protein sequence ID" value="CEM04660.1"/>
    <property type="molecule type" value="Genomic_DNA"/>
</dbReference>
<evidence type="ECO:0000313" key="4">
    <source>
        <dbReference type="EMBL" id="CEM04660.1"/>
    </source>
</evidence>